<dbReference type="OrthoDB" id="10275385at2759"/>
<dbReference type="Proteomes" id="UP000053327">
    <property type="component" value="Unassembled WGS sequence"/>
</dbReference>
<keyword evidence="1" id="KW-0472">Membrane</keyword>
<reference evidence="2 3" key="1">
    <citation type="submission" date="2011-08" db="EMBL/GenBank/DDBJ databases">
        <title>The Genome Sequence of Plasmodium vivax Brazil I.</title>
        <authorList>
            <consortium name="The Broad Institute Genome Sequencing Platform"/>
            <consortium name="The Broad Institute Genome Sequencing Center for Infectious Disease"/>
            <person name="Neafsey D."/>
            <person name="Carlton J."/>
            <person name="Barnwell J."/>
            <person name="Collins W."/>
            <person name="Escalante A."/>
            <person name="Mullikin J."/>
            <person name="Saul A."/>
            <person name="Guigo R."/>
            <person name="Camara F."/>
            <person name="Young S.K."/>
            <person name="Zeng Q."/>
            <person name="Gargeya S."/>
            <person name="Fitzgerald M."/>
            <person name="Haas B."/>
            <person name="Abouelleil A."/>
            <person name="Alvarado L."/>
            <person name="Arachchi H.M."/>
            <person name="Berlin A."/>
            <person name="Brown A."/>
            <person name="Chapman S.B."/>
            <person name="Chen Z."/>
            <person name="Dunbar C."/>
            <person name="Freedman E."/>
            <person name="Gearin G."/>
            <person name="Gellesch M."/>
            <person name="Goldberg J."/>
            <person name="Griggs A."/>
            <person name="Gujja S."/>
            <person name="Heiman D."/>
            <person name="Howarth C."/>
            <person name="Larson L."/>
            <person name="Lui A."/>
            <person name="MacDonald P.J.P."/>
            <person name="Montmayeur A."/>
            <person name="Murphy C."/>
            <person name="Neiman D."/>
            <person name="Pearson M."/>
            <person name="Priest M."/>
            <person name="Roberts A."/>
            <person name="Saif S."/>
            <person name="Shea T."/>
            <person name="Shenoy N."/>
            <person name="Sisk P."/>
            <person name="Stolte C."/>
            <person name="Sykes S."/>
            <person name="Wortman J."/>
            <person name="Nusbaum C."/>
            <person name="Birren B."/>
        </authorList>
    </citation>
    <scope>NUCLEOTIDE SEQUENCE [LARGE SCALE GENOMIC DNA]</scope>
    <source>
        <strain evidence="2 3">Brazil I</strain>
    </source>
</reference>
<protein>
    <submittedName>
        <fullName evidence="2">Uncharacterized protein</fullName>
    </submittedName>
</protein>
<evidence type="ECO:0000256" key="1">
    <source>
        <dbReference type="SAM" id="Phobius"/>
    </source>
</evidence>
<organism evidence="2 3">
    <name type="scientific">Plasmodium vivax (strain Brazil I)</name>
    <dbReference type="NCBI Taxonomy" id="1033975"/>
    <lineage>
        <taxon>Eukaryota</taxon>
        <taxon>Sar</taxon>
        <taxon>Alveolata</taxon>
        <taxon>Apicomplexa</taxon>
        <taxon>Aconoidasida</taxon>
        <taxon>Haemosporida</taxon>
        <taxon>Plasmodiidae</taxon>
        <taxon>Plasmodium</taxon>
        <taxon>Plasmodium (Plasmodium)</taxon>
    </lineage>
</organism>
<gene>
    <name evidence="2" type="ORF">PVBG_00620</name>
</gene>
<dbReference type="EMBL" id="KQ234875">
    <property type="protein sequence ID" value="KMZ83540.1"/>
    <property type="molecule type" value="Genomic_DNA"/>
</dbReference>
<keyword evidence="1" id="KW-1133">Transmembrane helix</keyword>
<name>A0A0J9SKG4_PLAV1</name>
<evidence type="ECO:0000313" key="2">
    <source>
        <dbReference type="EMBL" id="KMZ83540.1"/>
    </source>
</evidence>
<keyword evidence="1" id="KW-0812">Transmembrane</keyword>
<dbReference type="AlphaFoldDB" id="A0A0J9SKG4"/>
<evidence type="ECO:0000313" key="3">
    <source>
        <dbReference type="Proteomes" id="UP000053327"/>
    </source>
</evidence>
<accession>A0A0J9SKG4</accession>
<proteinExistence type="predicted"/>
<dbReference type="Pfam" id="PF05795">
    <property type="entry name" value="Plasmodium_Vir"/>
    <property type="match status" value="1"/>
</dbReference>
<dbReference type="InterPro" id="IPR008780">
    <property type="entry name" value="Plasmodium_Vir"/>
</dbReference>
<sequence>MNNLKRDLHFIMQLLVISVILKIVHNSAAICCILLIDEDEQTPRKFYSILDNPEDPSKWRDLISYRVNRDFINDVEKRKILDKLARNIKLIYSEYSGNSKKRCRDVNHWINEKIKELEDNNPKGDLSIYSTTVFNDIIWNNIGADPIACKREKEPYKTENVEIMKKLDDYCEIRDNVRCNVLKNEDACLKYNIYIRDKKEKFSKEMKQFCDSSGCNWNSYNFGENCTLDKMDDTFREINCDALYKKAEMQKPAPTIKGRSPLEIGFFIIVSFMLFYLFILFLERVK</sequence>
<feature type="transmembrane region" description="Helical" evidence="1">
    <location>
        <begin position="264"/>
        <end position="282"/>
    </location>
</feature>